<protein>
    <recommendedName>
        <fullName evidence="5">DUF998 domain-containing protein</fullName>
    </recommendedName>
</protein>
<dbReference type="RefSeq" id="WP_033528684.1">
    <property type="nucleotide sequence ID" value="NZ_JAVRFJ010000001.1"/>
</dbReference>
<evidence type="ECO:0000313" key="4">
    <source>
        <dbReference type="Proteomes" id="UP001180737"/>
    </source>
</evidence>
<evidence type="ECO:0000256" key="2">
    <source>
        <dbReference type="SAM" id="Phobius"/>
    </source>
</evidence>
<comment type="caution">
    <text evidence="3">The sequence shown here is derived from an EMBL/GenBank/DDBJ whole genome shotgun (WGS) entry which is preliminary data.</text>
</comment>
<dbReference type="EMBL" id="JAVRFJ010000001">
    <property type="protein sequence ID" value="MDT0565988.1"/>
    <property type="molecule type" value="Genomic_DNA"/>
</dbReference>
<feature type="transmembrane region" description="Helical" evidence="2">
    <location>
        <begin position="31"/>
        <end position="53"/>
    </location>
</feature>
<gene>
    <name evidence="3" type="ORF">RM704_00555</name>
</gene>
<keyword evidence="2" id="KW-1133">Transmembrane helix</keyword>
<feature type="transmembrane region" description="Helical" evidence="2">
    <location>
        <begin position="73"/>
        <end position="95"/>
    </location>
</feature>
<sequence length="264" mass="27733">MSTTDGDAAEPLRRGAAARMRDQDERTVMRLRLGVGVIGVLLPLALPAGNWIAARLDGRSGADAWPGSMSGSYYTSTRDIFVGAMCALGIFLIVYRFDRFNDILGTVAGTCALGVALFPTAPGSGGDAGQTTVSVLHQVFAVALLTAMAAFCLSMYRAPGIADRPHARRPYLVAGVLILVFMALAAAAAVTEVGDDWLVTPLYLCEWLSVWSFGFAWTGAALALAADIDRLPRTRAFVGAVLGRLRSLGGLGAWIGGGLRPGSR</sequence>
<keyword evidence="2" id="KW-0812">Transmembrane</keyword>
<organism evidence="3 4">
    <name type="scientific">Streptomyces gottesmaniae</name>
    <dbReference type="NCBI Taxonomy" id="3075518"/>
    <lineage>
        <taxon>Bacteria</taxon>
        <taxon>Bacillati</taxon>
        <taxon>Actinomycetota</taxon>
        <taxon>Actinomycetes</taxon>
        <taxon>Kitasatosporales</taxon>
        <taxon>Streptomycetaceae</taxon>
        <taxon>Streptomyces</taxon>
    </lineage>
</organism>
<name>A0ABU2YNT4_9ACTN</name>
<dbReference type="Proteomes" id="UP001180737">
    <property type="component" value="Unassembled WGS sequence"/>
</dbReference>
<evidence type="ECO:0008006" key="5">
    <source>
        <dbReference type="Google" id="ProtNLM"/>
    </source>
</evidence>
<keyword evidence="4" id="KW-1185">Reference proteome</keyword>
<evidence type="ECO:0000256" key="1">
    <source>
        <dbReference type="SAM" id="MobiDB-lite"/>
    </source>
</evidence>
<evidence type="ECO:0000313" key="3">
    <source>
        <dbReference type="EMBL" id="MDT0565988.1"/>
    </source>
</evidence>
<feature type="transmembrane region" description="Helical" evidence="2">
    <location>
        <begin position="170"/>
        <end position="190"/>
    </location>
</feature>
<reference evidence="3" key="1">
    <citation type="submission" date="2024-05" db="EMBL/GenBank/DDBJ databases">
        <title>30 novel species of actinomycetes from the DSMZ collection.</title>
        <authorList>
            <person name="Nouioui I."/>
        </authorList>
    </citation>
    <scope>NUCLEOTIDE SEQUENCE</scope>
    <source>
        <strain evidence="3">DSM 3412</strain>
    </source>
</reference>
<feature type="transmembrane region" description="Helical" evidence="2">
    <location>
        <begin position="102"/>
        <end position="119"/>
    </location>
</feature>
<keyword evidence="2" id="KW-0472">Membrane</keyword>
<feature type="region of interest" description="Disordered" evidence="1">
    <location>
        <begin position="1"/>
        <end position="21"/>
    </location>
</feature>
<feature type="transmembrane region" description="Helical" evidence="2">
    <location>
        <begin position="139"/>
        <end position="158"/>
    </location>
</feature>
<accession>A0ABU2YNT4</accession>
<proteinExistence type="predicted"/>
<feature type="transmembrane region" description="Helical" evidence="2">
    <location>
        <begin position="210"/>
        <end position="228"/>
    </location>
</feature>